<dbReference type="SUPFAM" id="SSF52172">
    <property type="entry name" value="CheY-like"/>
    <property type="match status" value="1"/>
</dbReference>
<feature type="compositionally biased region" description="Acidic residues" evidence="2">
    <location>
        <begin position="10"/>
        <end position="26"/>
    </location>
</feature>
<evidence type="ECO:0000256" key="2">
    <source>
        <dbReference type="SAM" id="MobiDB-lite"/>
    </source>
</evidence>
<dbReference type="Pfam" id="PF00072">
    <property type="entry name" value="Response_reg"/>
    <property type="match status" value="1"/>
</dbReference>
<dbReference type="PANTHER" id="PTHR45228">
    <property type="entry name" value="CYCLIC DI-GMP PHOSPHODIESTERASE TM_0186-RELATED"/>
    <property type="match status" value="1"/>
</dbReference>
<sequence>MRGLRRENMNDNDNDDWLDEDNEDESTSNNANRWTILVVDDEPDIHHVTRLALANIEFLGRQLEILSCYSGAESLELLRSRNDIALVLLDVVMEQEDSGLQVAHAIRETLGNHQIRIILRTGQPGVAPERHVIESYDINDYKAKTELTRDKLYTAILGTLRSYKDIMLLEHQRQMLDANRRGLIKVIEASANIFKQQSIQNFAQGVLEQLQSLLFFEQEALYIVVQGGMAALSQDGEIQVMYATGGYQALCGKKLEYSELAKFDASIKLAMHDESSVYATDHFVGFFHAEHGPVNLLIIDGPVALSNPDKELIELFCRNVSIAFENLIMNKEIQALRGAE</sequence>
<dbReference type="InterPro" id="IPR001789">
    <property type="entry name" value="Sig_transdc_resp-reg_receiver"/>
</dbReference>
<evidence type="ECO:0000313" key="4">
    <source>
        <dbReference type="EMBL" id="QBC43490.1"/>
    </source>
</evidence>
<feature type="region of interest" description="Disordered" evidence="2">
    <location>
        <begin position="1"/>
        <end position="28"/>
    </location>
</feature>
<gene>
    <name evidence="4" type="ORF">C1H71_08025</name>
</gene>
<keyword evidence="5" id="KW-1185">Reference proteome</keyword>
<dbReference type="InterPro" id="IPR021800">
    <property type="entry name" value="DUF3369"/>
</dbReference>
<reference evidence="4 5" key="1">
    <citation type="submission" date="2018-01" db="EMBL/GenBank/DDBJ databases">
        <title>Genome sequence of Iodobacter sp. strain PCH194 isolated from Indian Trans-Himalaya.</title>
        <authorList>
            <person name="Kumar V."/>
            <person name="Thakur V."/>
            <person name="Kumar S."/>
            <person name="Singh D."/>
        </authorList>
    </citation>
    <scope>NUCLEOTIDE SEQUENCE [LARGE SCALE GENOMIC DNA]</scope>
    <source>
        <strain evidence="4 5">PCH194</strain>
    </source>
</reference>
<keyword evidence="1" id="KW-0597">Phosphoprotein</keyword>
<evidence type="ECO:0000259" key="3">
    <source>
        <dbReference type="PROSITE" id="PS50110"/>
    </source>
</evidence>
<evidence type="ECO:0000256" key="1">
    <source>
        <dbReference type="PROSITE-ProRule" id="PRU00169"/>
    </source>
</evidence>
<dbReference type="Gene3D" id="3.40.50.2300">
    <property type="match status" value="1"/>
</dbReference>
<dbReference type="PANTHER" id="PTHR45228:SF9">
    <property type="entry name" value="3'3'-CGAMP-SPECIFIC PHOSPHODIESTERASE 2"/>
    <property type="match status" value="1"/>
</dbReference>
<proteinExistence type="predicted"/>
<dbReference type="Pfam" id="PF11849">
    <property type="entry name" value="DUF3369"/>
    <property type="match status" value="1"/>
</dbReference>
<feature type="domain" description="Response regulatory" evidence="3">
    <location>
        <begin position="35"/>
        <end position="159"/>
    </location>
</feature>
<organism evidence="4 5">
    <name type="scientific">Iodobacter fluviatilis</name>
    <dbReference type="NCBI Taxonomy" id="537"/>
    <lineage>
        <taxon>Bacteria</taxon>
        <taxon>Pseudomonadati</taxon>
        <taxon>Pseudomonadota</taxon>
        <taxon>Betaproteobacteria</taxon>
        <taxon>Neisseriales</taxon>
        <taxon>Chitinibacteraceae</taxon>
        <taxon>Iodobacter</taxon>
    </lineage>
</organism>
<dbReference type="KEGG" id="ifl:C1H71_08025"/>
<dbReference type="PROSITE" id="PS50110">
    <property type="entry name" value="RESPONSE_REGULATORY"/>
    <property type="match status" value="1"/>
</dbReference>
<dbReference type="Proteomes" id="UP000515917">
    <property type="component" value="Chromosome"/>
</dbReference>
<name>A0A7G3G7Q9_9NEIS</name>
<accession>A0A7G3G7Q9</accession>
<dbReference type="EMBL" id="CP025781">
    <property type="protein sequence ID" value="QBC43490.1"/>
    <property type="molecule type" value="Genomic_DNA"/>
</dbReference>
<dbReference type="InterPro" id="IPR052020">
    <property type="entry name" value="Cyclic_di-GMP/3'3'-cGAMP_PDE"/>
</dbReference>
<dbReference type="InterPro" id="IPR011006">
    <property type="entry name" value="CheY-like_superfamily"/>
</dbReference>
<feature type="modified residue" description="4-aspartylphosphate" evidence="1">
    <location>
        <position position="90"/>
    </location>
</feature>
<dbReference type="SMART" id="SM00448">
    <property type="entry name" value="REC"/>
    <property type="match status" value="1"/>
</dbReference>
<evidence type="ECO:0000313" key="5">
    <source>
        <dbReference type="Proteomes" id="UP000515917"/>
    </source>
</evidence>
<protein>
    <recommendedName>
        <fullName evidence="3">Response regulatory domain-containing protein</fullName>
    </recommendedName>
</protein>
<dbReference type="AlphaFoldDB" id="A0A7G3G7Q9"/>
<dbReference type="GO" id="GO:0000160">
    <property type="term" value="P:phosphorelay signal transduction system"/>
    <property type="evidence" value="ECO:0007669"/>
    <property type="project" value="InterPro"/>
</dbReference>